<proteinExistence type="predicted"/>
<feature type="region of interest" description="Disordered" evidence="1">
    <location>
        <begin position="28"/>
        <end position="63"/>
    </location>
</feature>
<protein>
    <submittedName>
        <fullName evidence="2">Uncharacterized protein</fullName>
    </submittedName>
</protein>
<organism evidence="2 3">
    <name type="scientific">Pandoraea capi</name>
    <dbReference type="NCBI Taxonomy" id="2508286"/>
    <lineage>
        <taxon>Bacteria</taxon>
        <taxon>Pseudomonadati</taxon>
        <taxon>Pseudomonadota</taxon>
        <taxon>Betaproteobacteria</taxon>
        <taxon>Burkholderiales</taxon>
        <taxon>Burkholderiaceae</taxon>
        <taxon>Pandoraea</taxon>
    </lineage>
</organism>
<sequence length="63" mass="7053">MLAGNDCWTIKDFDAMQMAPNAGEGAMWRNLADRPSGNAERMSHRSEKWLETGVDQQSHSFPA</sequence>
<feature type="compositionally biased region" description="Basic and acidic residues" evidence="1">
    <location>
        <begin position="41"/>
        <end position="50"/>
    </location>
</feature>
<accession>A0ABY6W136</accession>
<name>A0ABY6W136_9BURK</name>
<comment type="caution">
    <text evidence="2">The sequence shown here is derived from an EMBL/GenBank/DDBJ whole genome shotgun (WGS) entry which is preliminary data.</text>
</comment>
<evidence type="ECO:0000256" key="1">
    <source>
        <dbReference type="SAM" id="MobiDB-lite"/>
    </source>
</evidence>
<feature type="compositionally biased region" description="Polar residues" evidence="1">
    <location>
        <begin position="54"/>
        <end position="63"/>
    </location>
</feature>
<dbReference type="EMBL" id="CABPRV010000005">
    <property type="protein sequence ID" value="VVE13583.1"/>
    <property type="molecule type" value="Genomic_DNA"/>
</dbReference>
<evidence type="ECO:0000313" key="2">
    <source>
        <dbReference type="EMBL" id="VVE13583.1"/>
    </source>
</evidence>
<reference evidence="2 3" key="1">
    <citation type="submission" date="2019-08" db="EMBL/GenBank/DDBJ databases">
        <authorList>
            <person name="Peeters C."/>
        </authorList>
    </citation>
    <scope>NUCLEOTIDE SEQUENCE [LARGE SCALE GENOMIC DNA]</scope>
    <source>
        <strain evidence="2 3">LMG 20602</strain>
    </source>
</reference>
<evidence type="ECO:0000313" key="3">
    <source>
        <dbReference type="Proteomes" id="UP000366065"/>
    </source>
</evidence>
<dbReference type="Proteomes" id="UP000366065">
    <property type="component" value="Unassembled WGS sequence"/>
</dbReference>
<gene>
    <name evidence="2" type="ORF">PCA20602_02766</name>
</gene>
<keyword evidence="3" id="KW-1185">Reference proteome</keyword>
<dbReference type="RefSeq" id="WP_150721693.1">
    <property type="nucleotide sequence ID" value="NZ_CABPRV010000005.1"/>
</dbReference>